<dbReference type="AlphaFoldDB" id="A0A2M4C6W4"/>
<evidence type="ECO:0000313" key="1">
    <source>
        <dbReference type="EMBL" id="MBW60871.1"/>
    </source>
</evidence>
<dbReference type="EMBL" id="GGFJ01011730">
    <property type="protein sequence ID" value="MBW60871.1"/>
    <property type="molecule type" value="Transcribed_RNA"/>
</dbReference>
<protein>
    <submittedName>
        <fullName evidence="1">Putative secreted protein</fullName>
    </submittedName>
</protein>
<organism evidence="1">
    <name type="scientific">Anopheles marajoara</name>
    <dbReference type="NCBI Taxonomy" id="58244"/>
    <lineage>
        <taxon>Eukaryota</taxon>
        <taxon>Metazoa</taxon>
        <taxon>Ecdysozoa</taxon>
        <taxon>Arthropoda</taxon>
        <taxon>Hexapoda</taxon>
        <taxon>Insecta</taxon>
        <taxon>Pterygota</taxon>
        <taxon>Neoptera</taxon>
        <taxon>Endopterygota</taxon>
        <taxon>Diptera</taxon>
        <taxon>Nematocera</taxon>
        <taxon>Culicoidea</taxon>
        <taxon>Culicidae</taxon>
        <taxon>Anophelinae</taxon>
        <taxon>Anopheles</taxon>
    </lineage>
</organism>
<accession>A0A2M4C6W4</accession>
<name>A0A2M4C6W4_9DIPT</name>
<proteinExistence type="predicted"/>
<sequence length="150" mass="16487">MATNLQHFILMSFLLSFTDFHRSTKSGNRKRQIGGVGTSFPSSNSAPLFFIFVCSVFSCEVVRVEVLSYTPLCAHSLRSLIRSGVPGSGLPFRLCIRSPMLNIATPDTLPEHGRVTLNSLAFFGTRPVVLIEMVGGLRMFSSTDISRSKL</sequence>
<reference evidence="1" key="1">
    <citation type="submission" date="2018-01" db="EMBL/GenBank/DDBJ databases">
        <title>An insight into the sialome of Amazonian anophelines.</title>
        <authorList>
            <person name="Ribeiro J.M."/>
            <person name="Scarpassa V."/>
            <person name="Calvo E."/>
        </authorList>
    </citation>
    <scope>NUCLEOTIDE SEQUENCE</scope>
    <source>
        <tissue evidence="1">Salivary glands</tissue>
    </source>
</reference>